<comment type="caution">
    <text evidence="3">The sequence shown here is derived from an EMBL/GenBank/DDBJ whole genome shotgun (WGS) entry which is preliminary data.</text>
</comment>
<protein>
    <recommendedName>
        <fullName evidence="5">Lipoprotein</fullName>
    </recommendedName>
</protein>
<proteinExistence type="predicted"/>
<sequence>MKKLLMLLALMFVLIMAACGQEEENTEPANDENTTAGEGENVDGEESTELTEKELQGNVLVTYLDVAKSVRVQQKDINAYLAELANPEAEAATLETLKADAIVAAEEAATTIDGFTVEGLDADTTAKFEEALVDVKAAYDEYATALTAEEVDVTDAEAKITEANDKLTVIFEEVGLTSTPNLAEEIN</sequence>
<dbReference type="EMBL" id="JAMQJZ010000018">
    <property type="protein sequence ID" value="MDC3422288.1"/>
    <property type="molecule type" value="Genomic_DNA"/>
</dbReference>
<dbReference type="PROSITE" id="PS51257">
    <property type="entry name" value="PROKAR_LIPOPROTEIN"/>
    <property type="match status" value="1"/>
</dbReference>
<gene>
    <name evidence="3" type="ORF">NC661_18210</name>
</gene>
<evidence type="ECO:0000256" key="1">
    <source>
        <dbReference type="SAM" id="MobiDB-lite"/>
    </source>
</evidence>
<name>A0A9X4ALB2_9BACI</name>
<evidence type="ECO:0008006" key="5">
    <source>
        <dbReference type="Google" id="ProtNLM"/>
    </source>
</evidence>
<keyword evidence="2" id="KW-0732">Signal</keyword>
<feature type="region of interest" description="Disordered" evidence="1">
    <location>
        <begin position="23"/>
        <end position="51"/>
    </location>
</feature>
<evidence type="ECO:0000256" key="2">
    <source>
        <dbReference type="SAM" id="SignalP"/>
    </source>
</evidence>
<evidence type="ECO:0000313" key="4">
    <source>
        <dbReference type="Proteomes" id="UP001145072"/>
    </source>
</evidence>
<feature type="compositionally biased region" description="Acidic residues" evidence="1">
    <location>
        <begin position="40"/>
        <end position="49"/>
    </location>
</feature>
<evidence type="ECO:0000313" key="3">
    <source>
        <dbReference type="EMBL" id="MDC3422288.1"/>
    </source>
</evidence>
<keyword evidence="4" id="KW-1185">Reference proteome</keyword>
<feature type="signal peptide" evidence="2">
    <location>
        <begin position="1"/>
        <end position="17"/>
    </location>
</feature>
<accession>A0A9X4ALB2</accession>
<dbReference type="RefSeq" id="WP_259868156.1">
    <property type="nucleotide sequence ID" value="NZ_JAMQJZ010000018.1"/>
</dbReference>
<organism evidence="3 4">
    <name type="scientific">Aquibacillus koreensis</name>
    <dbReference type="NCBI Taxonomy" id="279446"/>
    <lineage>
        <taxon>Bacteria</taxon>
        <taxon>Bacillati</taxon>
        <taxon>Bacillota</taxon>
        <taxon>Bacilli</taxon>
        <taxon>Bacillales</taxon>
        <taxon>Bacillaceae</taxon>
        <taxon>Aquibacillus</taxon>
    </lineage>
</organism>
<dbReference type="Proteomes" id="UP001145072">
    <property type="component" value="Unassembled WGS sequence"/>
</dbReference>
<feature type="chain" id="PRO_5040744298" description="Lipoprotein" evidence="2">
    <location>
        <begin position="18"/>
        <end position="187"/>
    </location>
</feature>
<dbReference type="AlphaFoldDB" id="A0A9X4ALB2"/>
<reference evidence="3" key="1">
    <citation type="submission" date="2022-06" db="EMBL/GenBank/DDBJ databases">
        <title>Aquibacillus sp. a new bacterium isolated from soil saline samples.</title>
        <authorList>
            <person name="Galisteo C."/>
            <person name="De La Haba R."/>
            <person name="Sanchez-Porro C."/>
            <person name="Ventosa A."/>
        </authorList>
    </citation>
    <scope>NUCLEOTIDE SEQUENCE</scope>
    <source>
        <strain evidence="3">JCM 12387</strain>
    </source>
</reference>